<feature type="domain" description="RNase H type-1" evidence="1">
    <location>
        <begin position="358"/>
        <end position="428"/>
    </location>
</feature>
<evidence type="ECO:0000313" key="3">
    <source>
        <dbReference type="Proteomes" id="UP000631114"/>
    </source>
</evidence>
<keyword evidence="3" id="KW-1185">Reference proteome</keyword>
<feature type="domain" description="RNase H type-1" evidence="1">
    <location>
        <begin position="264"/>
        <end position="335"/>
    </location>
</feature>
<dbReference type="GO" id="GO:0004523">
    <property type="term" value="F:RNA-DNA hybrid ribonuclease activity"/>
    <property type="evidence" value="ECO:0007669"/>
    <property type="project" value="InterPro"/>
</dbReference>
<organism evidence="2 3">
    <name type="scientific">Coptis chinensis</name>
    <dbReference type="NCBI Taxonomy" id="261450"/>
    <lineage>
        <taxon>Eukaryota</taxon>
        <taxon>Viridiplantae</taxon>
        <taxon>Streptophyta</taxon>
        <taxon>Embryophyta</taxon>
        <taxon>Tracheophyta</taxon>
        <taxon>Spermatophyta</taxon>
        <taxon>Magnoliopsida</taxon>
        <taxon>Ranunculales</taxon>
        <taxon>Ranunculaceae</taxon>
        <taxon>Coptidoideae</taxon>
        <taxon>Coptis</taxon>
    </lineage>
</organism>
<name>A0A835LM65_9MAGN</name>
<dbReference type="AlphaFoldDB" id="A0A835LM65"/>
<accession>A0A835LM65</accession>
<dbReference type="InterPro" id="IPR052929">
    <property type="entry name" value="RNase_H-like_EbsB-rel"/>
</dbReference>
<dbReference type="PANTHER" id="PTHR47074:SF48">
    <property type="entry name" value="POLYNUCLEOTIDYL TRANSFERASE, RIBONUCLEASE H-LIKE SUPERFAMILY PROTEIN"/>
    <property type="match status" value="1"/>
</dbReference>
<reference evidence="2 3" key="1">
    <citation type="submission" date="2020-10" db="EMBL/GenBank/DDBJ databases">
        <title>The Coptis chinensis genome and diversification of protoberbering-type alkaloids.</title>
        <authorList>
            <person name="Wang B."/>
            <person name="Shu S."/>
            <person name="Song C."/>
            <person name="Liu Y."/>
        </authorList>
    </citation>
    <scope>NUCLEOTIDE SEQUENCE [LARGE SCALE GENOMIC DNA]</scope>
    <source>
        <strain evidence="2">HL-2020</strain>
        <tissue evidence="2">Leaf</tissue>
    </source>
</reference>
<evidence type="ECO:0000259" key="1">
    <source>
        <dbReference type="Pfam" id="PF13456"/>
    </source>
</evidence>
<dbReference type="Pfam" id="PF13456">
    <property type="entry name" value="RVT_3"/>
    <property type="match status" value="2"/>
</dbReference>
<dbReference type="InterPro" id="IPR002156">
    <property type="entry name" value="RNaseH_domain"/>
</dbReference>
<sequence>MKAKAVVARGMVWQIGDGSKINFWNDTWVYFLGVGLQASETLGGGTRHSHSDSQDALLPGGYWNEPLLGSLHMPIRSAITSTIIRANISDKLVWQFTKKGTFSAKSAYHVVVSLKAISTQAFTSSFNPKLYLQIWQLKIPYRVQNFIGKASHNILPTCEVLIKHNLNTVLSIIKKPIDINDMCSPALFYAIMDAIWQARNNKRSEGSKSNQQSILQHAYNKLQDWNRAFTSDAEVIDEHMENDNTSIPLESSWINPPPFWVKLNFDANFHKDCYYANIVVIGRDSRGEFLGRKVSRVKATSLGEAEALAVELEVNYAVQQHWREVIVEGDAKSVILIHSLNMQHVSSQTSKMGKVKGVAVQQHWREVIVEGDAKLVILVCADIISASSWTWNQALCNISMSSSSFNFILFRFTPRTCNMSAHKLAKWARSRESLSVLDVCNNFLNRFLKKE</sequence>
<dbReference type="InterPro" id="IPR036397">
    <property type="entry name" value="RNaseH_sf"/>
</dbReference>
<evidence type="ECO:0000313" key="2">
    <source>
        <dbReference type="EMBL" id="KAF9597622.1"/>
    </source>
</evidence>
<dbReference type="OrthoDB" id="1717299at2759"/>
<gene>
    <name evidence="2" type="ORF">IFM89_020101</name>
</gene>
<dbReference type="Gene3D" id="3.30.420.10">
    <property type="entry name" value="Ribonuclease H-like superfamily/Ribonuclease H"/>
    <property type="match status" value="1"/>
</dbReference>
<dbReference type="Proteomes" id="UP000631114">
    <property type="component" value="Unassembled WGS sequence"/>
</dbReference>
<dbReference type="GO" id="GO:0003676">
    <property type="term" value="F:nucleic acid binding"/>
    <property type="evidence" value="ECO:0007669"/>
    <property type="project" value="InterPro"/>
</dbReference>
<protein>
    <recommendedName>
        <fullName evidence="1">RNase H type-1 domain-containing protein</fullName>
    </recommendedName>
</protein>
<comment type="caution">
    <text evidence="2">The sequence shown here is derived from an EMBL/GenBank/DDBJ whole genome shotgun (WGS) entry which is preliminary data.</text>
</comment>
<dbReference type="EMBL" id="JADFTS010000007">
    <property type="protein sequence ID" value="KAF9597622.1"/>
    <property type="molecule type" value="Genomic_DNA"/>
</dbReference>
<proteinExistence type="predicted"/>
<dbReference type="PANTHER" id="PTHR47074">
    <property type="entry name" value="BNAC02G40300D PROTEIN"/>
    <property type="match status" value="1"/>
</dbReference>